<dbReference type="GO" id="GO:0005524">
    <property type="term" value="F:ATP binding"/>
    <property type="evidence" value="ECO:0007669"/>
    <property type="project" value="UniProtKB-KW"/>
</dbReference>
<keyword evidence="10" id="KW-0119">Carbohydrate metabolism</keyword>
<dbReference type="PANTHER" id="PTHR42742">
    <property type="entry name" value="TRANSCRIPTIONAL REPRESSOR MPRA"/>
    <property type="match status" value="1"/>
</dbReference>
<dbReference type="PATRIC" id="fig|319652.3.peg.1805"/>
<comment type="catalytic activity">
    <reaction evidence="12">
        <text>D-fructose + ATP = D-fructose 6-phosphate + ADP + H(+)</text>
        <dbReference type="Rhea" id="RHEA:16125"/>
        <dbReference type="ChEBI" id="CHEBI:15378"/>
        <dbReference type="ChEBI" id="CHEBI:30616"/>
        <dbReference type="ChEBI" id="CHEBI:37721"/>
        <dbReference type="ChEBI" id="CHEBI:61527"/>
        <dbReference type="ChEBI" id="CHEBI:456216"/>
        <dbReference type="EC" id="2.7.1.4"/>
    </reaction>
</comment>
<dbReference type="STRING" id="319652.IV80_GL001778"/>
<keyword evidence="5" id="KW-0547">Nucleotide-binding</keyword>
<evidence type="ECO:0000256" key="12">
    <source>
        <dbReference type="ARBA" id="ARBA00048451"/>
    </source>
</evidence>
<keyword evidence="7" id="KW-0862">Zinc</keyword>
<dbReference type="FunFam" id="3.30.420.40:FF:000136">
    <property type="entry name" value="Putative fructokinase"/>
    <property type="match status" value="1"/>
</dbReference>
<dbReference type="PANTHER" id="PTHR42742:SF3">
    <property type="entry name" value="FRUCTOKINASE"/>
    <property type="match status" value="1"/>
</dbReference>
<evidence type="ECO:0000256" key="2">
    <source>
        <dbReference type="ARBA" id="ARBA00006479"/>
    </source>
</evidence>
<sequence length="289" mass="31807">MKLGAIEAGGTKFVCAVSDDNINVEDREQFPTTTPEETMAQVFTYFEEHPVDAIGIGSFGPVSLNEDADNFGYITNTPKLAWKNYDFLGAMKAHFDIPFYFTTDVNVAAYGEYKAGAGRGKKNILYWTVGTGVGASYIQKGKFLQGYSHPEMGHILLRPDERDHGFEGVCPYHGNCFEGLAAGPAIEKRFGKKGYEIDPSDPFWEIEANYIAQACVNATLILRPDIIIFGGGVMKQTQLFPQIQAEFVKQLADYVDFPEITGYIKHVALGDDAGITGALMLAKKVVNEK</sequence>
<evidence type="ECO:0000256" key="3">
    <source>
        <dbReference type="ARBA" id="ARBA00022679"/>
    </source>
</evidence>
<dbReference type="FunFam" id="3.30.420.40:FF:000153">
    <property type="entry name" value="Putative fructokinase"/>
    <property type="match status" value="1"/>
</dbReference>
<keyword evidence="8" id="KW-0067">ATP-binding</keyword>
<evidence type="ECO:0000313" key="14">
    <source>
        <dbReference type="EMBL" id="KRN65935.1"/>
    </source>
</evidence>
<dbReference type="CDD" id="cd24067">
    <property type="entry name" value="ASKHA_NBD_ROK_BsFRK-like"/>
    <property type="match status" value="1"/>
</dbReference>
<dbReference type="Gene3D" id="3.30.420.40">
    <property type="match status" value="2"/>
</dbReference>
<dbReference type="InterPro" id="IPR000600">
    <property type="entry name" value="ROK"/>
</dbReference>
<evidence type="ECO:0000313" key="15">
    <source>
        <dbReference type="Proteomes" id="UP000051568"/>
    </source>
</evidence>
<evidence type="ECO:0000256" key="7">
    <source>
        <dbReference type="ARBA" id="ARBA00022833"/>
    </source>
</evidence>
<evidence type="ECO:0000256" key="10">
    <source>
        <dbReference type="ARBA" id="ARBA00023277"/>
    </source>
</evidence>
<gene>
    <name evidence="14" type="ORF">IV80_GL001778</name>
</gene>
<keyword evidence="9" id="KW-0460">Magnesium</keyword>
<reference evidence="14 15" key="1">
    <citation type="journal article" date="2015" name="Genome Announc.">
        <title>Expanding the biotechnology potential of lactobacilli through comparative genomics of 213 strains and associated genera.</title>
        <authorList>
            <person name="Sun Z."/>
            <person name="Harris H.M."/>
            <person name="McCann A."/>
            <person name="Guo C."/>
            <person name="Argimon S."/>
            <person name="Zhang W."/>
            <person name="Yang X."/>
            <person name="Jeffery I.B."/>
            <person name="Cooney J.C."/>
            <person name="Kagawa T.F."/>
            <person name="Liu W."/>
            <person name="Song Y."/>
            <person name="Salvetti E."/>
            <person name="Wrobel A."/>
            <person name="Rasinkangas P."/>
            <person name="Parkhill J."/>
            <person name="Rea M.C."/>
            <person name="O'Sullivan O."/>
            <person name="Ritari J."/>
            <person name="Douillard F.P."/>
            <person name="Paul Ross R."/>
            <person name="Yang R."/>
            <person name="Briner A.E."/>
            <person name="Felis G.E."/>
            <person name="de Vos W.M."/>
            <person name="Barrangou R."/>
            <person name="Klaenhammer T.R."/>
            <person name="Caufield P.W."/>
            <person name="Cui Y."/>
            <person name="Zhang H."/>
            <person name="O'Toole P.W."/>
        </authorList>
    </citation>
    <scope>NUCLEOTIDE SEQUENCE [LARGE SCALE GENOMIC DNA]</scope>
    <source>
        <strain evidence="14 15">DSM 17757</strain>
    </source>
</reference>
<evidence type="ECO:0000256" key="6">
    <source>
        <dbReference type="ARBA" id="ARBA00022777"/>
    </source>
</evidence>
<dbReference type="Pfam" id="PF00480">
    <property type="entry name" value="ROK"/>
    <property type="match status" value="1"/>
</dbReference>
<name>A0A0R2ILP4_9LACO</name>
<protein>
    <recommendedName>
        <fullName evidence="13">Fructokinase</fullName>
        <ecNumber evidence="11">2.7.1.4</ecNumber>
    </recommendedName>
</protein>
<dbReference type="GO" id="GO:0008865">
    <property type="term" value="F:fructokinase activity"/>
    <property type="evidence" value="ECO:0007669"/>
    <property type="project" value="UniProtKB-EC"/>
</dbReference>
<comment type="cofactor">
    <cofactor evidence="1">
        <name>Mg(2+)</name>
        <dbReference type="ChEBI" id="CHEBI:18420"/>
    </cofactor>
</comment>
<evidence type="ECO:0000256" key="4">
    <source>
        <dbReference type="ARBA" id="ARBA00022723"/>
    </source>
</evidence>
<evidence type="ECO:0000256" key="8">
    <source>
        <dbReference type="ARBA" id="ARBA00022840"/>
    </source>
</evidence>
<dbReference type="SUPFAM" id="SSF53067">
    <property type="entry name" value="Actin-like ATPase domain"/>
    <property type="match status" value="1"/>
</dbReference>
<dbReference type="OrthoDB" id="9783435at2"/>
<proteinExistence type="inferred from homology"/>
<organism evidence="14 15">
    <name type="scientific">Pediococcus cellicola</name>
    <dbReference type="NCBI Taxonomy" id="319652"/>
    <lineage>
        <taxon>Bacteria</taxon>
        <taxon>Bacillati</taxon>
        <taxon>Bacillota</taxon>
        <taxon>Bacilli</taxon>
        <taxon>Lactobacillales</taxon>
        <taxon>Lactobacillaceae</taxon>
        <taxon>Pediococcus</taxon>
    </lineage>
</organism>
<evidence type="ECO:0000256" key="1">
    <source>
        <dbReference type="ARBA" id="ARBA00001946"/>
    </source>
</evidence>
<dbReference type="AlphaFoldDB" id="A0A0R2ILP4"/>
<keyword evidence="15" id="KW-1185">Reference proteome</keyword>
<keyword evidence="6 14" id="KW-0418">Kinase</keyword>
<dbReference type="EMBL" id="JQBR01000007">
    <property type="protein sequence ID" value="KRN65935.1"/>
    <property type="molecule type" value="Genomic_DNA"/>
</dbReference>
<evidence type="ECO:0000256" key="11">
    <source>
        <dbReference type="ARBA" id="ARBA00038887"/>
    </source>
</evidence>
<evidence type="ECO:0000256" key="5">
    <source>
        <dbReference type="ARBA" id="ARBA00022741"/>
    </source>
</evidence>
<dbReference type="EC" id="2.7.1.4" evidence="11"/>
<evidence type="ECO:0000256" key="13">
    <source>
        <dbReference type="ARBA" id="ARBA00074653"/>
    </source>
</evidence>
<dbReference type="GO" id="GO:0046872">
    <property type="term" value="F:metal ion binding"/>
    <property type="evidence" value="ECO:0007669"/>
    <property type="project" value="UniProtKB-KW"/>
</dbReference>
<keyword evidence="3" id="KW-0808">Transferase</keyword>
<dbReference type="InterPro" id="IPR043129">
    <property type="entry name" value="ATPase_NBD"/>
</dbReference>
<comment type="similarity">
    <text evidence="2">Belongs to the ROK (NagC/XylR) family.</text>
</comment>
<accession>A0A0R2ILP4</accession>
<comment type="caution">
    <text evidence="14">The sequence shown here is derived from an EMBL/GenBank/DDBJ whole genome shotgun (WGS) entry which is preliminary data.</text>
</comment>
<keyword evidence="4" id="KW-0479">Metal-binding</keyword>
<dbReference type="Proteomes" id="UP000051568">
    <property type="component" value="Unassembled WGS sequence"/>
</dbReference>
<evidence type="ECO:0000256" key="9">
    <source>
        <dbReference type="ARBA" id="ARBA00022842"/>
    </source>
</evidence>
<dbReference type="InterPro" id="IPR051804">
    <property type="entry name" value="Carb_Metab_Reg_Kinase/Isom"/>
</dbReference>
<dbReference type="RefSeq" id="WP_057751630.1">
    <property type="nucleotide sequence ID" value="NZ_BJVH01000015.1"/>
</dbReference>